<accession>C6E2E2</accession>
<dbReference type="KEGG" id="gem:GM21_1027"/>
<name>C6E2E2_GEOSM</name>
<dbReference type="STRING" id="443144.GM21_1027"/>
<dbReference type="InterPro" id="IPR025079">
    <property type="entry name" value="DUF3943"/>
</dbReference>
<dbReference type="Pfam" id="PF13084">
    <property type="entry name" value="DUF3943"/>
    <property type="match status" value="1"/>
</dbReference>
<gene>
    <name evidence="2" type="ordered locus">GM21_1027</name>
</gene>
<sequence length="231" mass="26135">MGNSLSPPLVFSEVSIPDKVTTLSERASIPSSTKTKDPDGLWRDTGILVGAQVAVIGVLYVMPESVSGWSPQQKRNSWRNYQKNVQNPGIDNDKFYLNYILHPYWGATYYTRARERGFEEGESFLYSTAMSTLYEFGVECFFEKPSIQDLFVTPVIGSVIGKYLFEPVRMRIKQKAERDWYDETLMVATDPIGVLSNGIEKMFGIKSQVELNYSTPAGSPKVDLVVKFQLR</sequence>
<protein>
    <recommendedName>
        <fullName evidence="1">DUF3943 domain-containing protein</fullName>
    </recommendedName>
</protein>
<dbReference type="EMBL" id="CP001661">
    <property type="protein sequence ID" value="ACT17088.1"/>
    <property type="molecule type" value="Genomic_DNA"/>
</dbReference>
<dbReference type="AlphaFoldDB" id="C6E2E2"/>
<feature type="domain" description="DUF3943" evidence="1">
    <location>
        <begin position="88"/>
        <end position="192"/>
    </location>
</feature>
<evidence type="ECO:0000313" key="2">
    <source>
        <dbReference type="EMBL" id="ACT17088.1"/>
    </source>
</evidence>
<reference evidence="2" key="1">
    <citation type="submission" date="2009-07" db="EMBL/GenBank/DDBJ databases">
        <title>Complete sequence of Geobacter sp. M21.</title>
        <authorList>
            <consortium name="US DOE Joint Genome Institute"/>
            <person name="Lucas S."/>
            <person name="Copeland A."/>
            <person name="Lapidus A."/>
            <person name="Glavina del Rio T."/>
            <person name="Dalin E."/>
            <person name="Tice H."/>
            <person name="Bruce D."/>
            <person name="Goodwin L."/>
            <person name="Pitluck S."/>
            <person name="Saunders E."/>
            <person name="Brettin T."/>
            <person name="Detter J.C."/>
            <person name="Han C."/>
            <person name="Larimer F."/>
            <person name="Land M."/>
            <person name="Hauser L."/>
            <person name="Kyrpides N."/>
            <person name="Ovchinnikova G."/>
            <person name="Lovley D."/>
        </authorList>
    </citation>
    <scope>NUCLEOTIDE SEQUENCE [LARGE SCALE GENOMIC DNA]</scope>
    <source>
        <strain evidence="2">M21</strain>
    </source>
</reference>
<organism evidence="2">
    <name type="scientific">Geobacter sp. (strain M21)</name>
    <dbReference type="NCBI Taxonomy" id="443144"/>
    <lineage>
        <taxon>Bacteria</taxon>
        <taxon>Pseudomonadati</taxon>
        <taxon>Thermodesulfobacteriota</taxon>
        <taxon>Desulfuromonadia</taxon>
        <taxon>Geobacterales</taxon>
        <taxon>Geobacteraceae</taxon>
        <taxon>Geobacter</taxon>
    </lineage>
</organism>
<dbReference type="HOGENOM" id="CLU_088547_0_0_7"/>
<dbReference type="eggNOG" id="COG3637">
    <property type="taxonomic scope" value="Bacteria"/>
</dbReference>
<proteinExistence type="predicted"/>
<evidence type="ECO:0000259" key="1">
    <source>
        <dbReference type="Pfam" id="PF13084"/>
    </source>
</evidence>